<reference evidence="1" key="1">
    <citation type="journal article" date="2013" name="Environ. Microbiol.">
        <title>Seasonally variable intestinal metagenomes of the red palm weevil (Rhynchophorus ferrugineus).</title>
        <authorList>
            <person name="Jia S."/>
            <person name="Zhang X."/>
            <person name="Zhang G."/>
            <person name="Yin A."/>
            <person name="Zhang S."/>
            <person name="Li F."/>
            <person name="Wang L."/>
            <person name="Zhao D."/>
            <person name="Yun Q."/>
            <person name="Tala"/>
            <person name="Wang J."/>
            <person name="Sun G."/>
            <person name="Baabdullah M."/>
            <person name="Yu X."/>
            <person name="Hu S."/>
            <person name="Al-Mssallem I.S."/>
            <person name="Yu J."/>
        </authorList>
    </citation>
    <scope>NUCLEOTIDE SEQUENCE</scope>
</reference>
<evidence type="ECO:0000313" key="1">
    <source>
        <dbReference type="EMBL" id="AIA86747.1"/>
    </source>
</evidence>
<sequence>APTPEKARDLLAAAGAVLFDLDGTLCRLFAHVPLAVHLAELRREVARLGVDLGDFHDPYRAMVAAERDPSLTEPQRHDVVGLLHARLVTLELASVGQAAPVPGAVELVDSLLARGVPVGVVTTNSTLCAEAFLAAHGLGGRGVVVQGRSNLRPTVLKPDPTPVRLALLDLGTEPGDAVLVGDSPRR</sequence>
<feature type="non-terminal residue" evidence="1">
    <location>
        <position position="186"/>
    </location>
</feature>
<dbReference type="SUPFAM" id="SSF56784">
    <property type="entry name" value="HAD-like"/>
    <property type="match status" value="1"/>
</dbReference>
<dbReference type="InterPro" id="IPR023214">
    <property type="entry name" value="HAD_sf"/>
</dbReference>
<dbReference type="PANTHER" id="PTHR43434:SF1">
    <property type="entry name" value="PHOSPHOGLYCOLATE PHOSPHATASE"/>
    <property type="match status" value="1"/>
</dbReference>
<dbReference type="GO" id="GO:0008967">
    <property type="term" value="F:phosphoglycolate phosphatase activity"/>
    <property type="evidence" value="ECO:0007669"/>
    <property type="project" value="TreeGrafter"/>
</dbReference>
<dbReference type="InterPro" id="IPR036412">
    <property type="entry name" value="HAD-like_sf"/>
</dbReference>
<dbReference type="Gene3D" id="3.40.50.1000">
    <property type="entry name" value="HAD superfamily/HAD-like"/>
    <property type="match status" value="1"/>
</dbReference>
<dbReference type="InterPro" id="IPR050155">
    <property type="entry name" value="HAD-like_hydrolase_sf"/>
</dbReference>
<name>A0A060BVN2_9EURY</name>
<dbReference type="AlphaFoldDB" id="A0A060BVN2"/>
<dbReference type="EMBL" id="KF119481">
    <property type="protein sequence ID" value="AIA86747.1"/>
    <property type="molecule type" value="Genomic_DNA"/>
</dbReference>
<feature type="non-terminal residue" evidence="1">
    <location>
        <position position="1"/>
    </location>
</feature>
<dbReference type="InterPro" id="IPR023198">
    <property type="entry name" value="PGP-like_dom2"/>
</dbReference>
<dbReference type="Pfam" id="PF00702">
    <property type="entry name" value="Hydrolase"/>
    <property type="match status" value="1"/>
</dbReference>
<proteinExistence type="predicted"/>
<protein>
    <submittedName>
        <fullName evidence="1">Hydrolase</fullName>
    </submittedName>
</protein>
<accession>A0A060BVN2</accession>
<organism evidence="1">
    <name type="scientific">uncultured Thermococcus sp</name>
    <dbReference type="NCBI Taxonomy" id="186057"/>
    <lineage>
        <taxon>Archaea</taxon>
        <taxon>Methanobacteriati</taxon>
        <taxon>Methanobacteriota</taxon>
        <taxon>Thermococci</taxon>
        <taxon>Thermococcales</taxon>
        <taxon>Thermococcaceae</taxon>
        <taxon>Thermococcus</taxon>
        <taxon>environmental samples</taxon>
    </lineage>
</organism>
<dbReference type="Gene3D" id="1.10.150.240">
    <property type="entry name" value="Putative phosphatase, domain 2"/>
    <property type="match status" value="1"/>
</dbReference>
<dbReference type="GO" id="GO:0005829">
    <property type="term" value="C:cytosol"/>
    <property type="evidence" value="ECO:0007669"/>
    <property type="project" value="TreeGrafter"/>
</dbReference>
<dbReference type="GO" id="GO:0006281">
    <property type="term" value="P:DNA repair"/>
    <property type="evidence" value="ECO:0007669"/>
    <property type="project" value="TreeGrafter"/>
</dbReference>
<keyword evidence="1" id="KW-0378">Hydrolase</keyword>
<dbReference type="PANTHER" id="PTHR43434">
    <property type="entry name" value="PHOSPHOGLYCOLATE PHOSPHATASE"/>
    <property type="match status" value="1"/>
</dbReference>